<evidence type="ECO:0000256" key="6">
    <source>
        <dbReference type="ARBA" id="ARBA00022490"/>
    </source>
</evidence>
<reference evidence="19 20" key="1">
    <citation type="submission" date="2021-07" db="EMBL/GenBank/DDBJ databases">
        <title>Paenibacillus radiodurans sp. nov., isolated from the southeastern edge of Tengger Desert.</title>
        <authorList>
            <person name="Zhang G."/>
        </authorList>
    </citation>
    <scope>NUCLEOTIDE SEQUENCE [LARGE SCALE GENOMIC DNA]</scope>
    <source>
        <strain evidence="19 20">CCM 7311</strain>
    </source>
</reference>
<dbReference type="PROSITE" id="PS00178">
    <property type="entry name" value="AA_TRNA_LIGASE_I"/>
    <property type="match status" value="1"/>
</dbReference>
<dbReference type="NCBIfam" id="TIGR00398">
    <property type="entry name" value="metG"/>
    <property type="match status" value="1"/>
</dbReference>
<dbReference type="GO" id="GO:0004825">
    <property type="term" value="F:methionine-tRNA ligase activity"/>
    <property type="evidence" value="ECO:0007669"/>
    <property type="project" value="UniProtKB-EC"/>
</dbReference>
<comment type="similarity">
    <text evidence="15">Belongs to the class-I aminoacyl-tRNA synthetase family.</text>
</comment>
<dbReference type="PRINTS" id="PR01041">
    <property type="entry name" value="TRNASYNTHMET"/>
</dbReference>
<evidence type="ECO:0000256" key="10">
    <source>
        <dbReference type="ARBA" id="ARBA00022833"/>
    </source>
</evidence>
<evidence type="ECO:0000256" key="9">
    <source>
        <dbReference type="ARBA" id="ARBA00022741"/>
    </source>
</evidence>
<proteinExistence type="inferred from homology"/>
<evidence type="ECO:0000256" key="12">
    <source>
        <dbReference type="ARBA" id="ARBA00022917"/>
    </source>
</evidence>
<dbReference type="Pfam" id="PF09334">
    <property type="entry name" value="tRNA-synt_1g"/>
    <property type="match status" value="1"/>
</dbReference>
<evidence type="ECO:0000256" key="2">
    <source>
        <dbReference type="ARBA" id="ARBA00003314"/>
    </source>
</evidence>
<name>A0ABS7C7Z2_9BACL</name>
<dbReference type="PANTHER" id="PTHR43326:SF1">
    <property type="entry name" value="METHIONINE--TRNA LIGASE, MITOCHONDRIAL"/>
    <property type="match status" value="1"/>
</dbReference>
<dbReference type="EMBL" id="JAHZIK010000731">
    <property type="protein sequence ID" value="MBW7457034.1"/>
    <property type="molecule type" value="Genomic_DNA"/>
</dbReference>
<dbReference type="Pfam" id="PF01406">
    <property type="entry name" value="tRNA-synt_1e"/>
    <property type="match status" value="1"/>
</dbReference>
<dbReference type="Gene3D" id="3.40.50.620">
    <property type="entry name" value="HUPs"/>
    <property type="match status" value="1"/>
</dbReference>
<feature type="domain" description="Methionyl-tRNA synthetase anticodon-binding" evidence="18">
    <location>
        <begin position="390"/>
        <end position="529"/>
    </location>
</feature>
<evidence type="ECO:0000256" key="5">
    <source>
        <dbReference type="ARBA" id="ARBA00018753"/>
    </source>
</evidence>
<dbReference type="InterPro" id="IPR014758">
    <property type="entry name" value="Met-tRNA_synth"/>
</dbReference>
<protein>
    <recommendedName>
        <fullName evidence="5">Methionine--tRNA ligase</fullName>
        <ecNumber evidence="4">6.1.1.10</ecNumber>
    </recommendedName>
    <alternativeName>
        <fullName evidence="14">Methionyl-tRNA synthetase</fullName>
    </alternativeName>
</protein>
<dbReference type="InterPro" id="IPR032678">
    <property type="entry name" value="tRNA-synt_1_cat_dom"/>
</dbReference>
<comment type="cofactor">
    <cofactor evidence="1">
        <name>Zn(2+)</name>
        <dbReference type="ChEBI" id="CHEBI:29105"/>
    </cofactor>
</comment>
<evidence type="ECO:0000259" key="16">
    <source>
        <dbReference type="Pfam" id="PF01406"/>
    </source>
</evidence>
<dbReference type="HAMAP" id="MF_01228">
    <property type="entry name" value="Met_tRNA_synth_type2"/>
    <property type="match status" value="1"/>
</dbReference>
<evidence type="ECO:0000256" key="14">
    <source>
        <dbReference type="ARBA" id="ARBA00030904"/>
    </source>
</evidence>
<evidence type="ECO:0000259" key="17">
    <source>
        <dbReference type="Pfam" id="PF09334"/>
    </source>
</evidence>
<dbReference type="CDD" id="cd00814">
    <property type="entry name" value="MetRS_core"/>
    <property type="match status" value="1"/>
</dbReference>
<evidence type="ECO:0000313" key="19">
    <source>
        <dbReference type="EMBL" id="MBW7457034.1"/>
    </source>
</evidence>
<feature type="domain" description="tRNA synthetases class I catalytic" evidence="16">
    <location>
        <begin position="13"/>
        <end position="133"/>
    </location>
</feature>
<accession>A0ABS7C7Z2</accession>
<dbReference type="InterPro" id="IPR023457">
    <property type="entry name" value="Met-tRNA_synth_2"/>
</dbReference>
<evidence type="ECO:0000256" key="15">
    <source>
        <dbReference type="RuleBase" id="RU363039"/>
    </source>
</evidence>
<dbReference type="InterPro" id="IPR001412">
    <property type="entry name" value="aa-tRNA-synth_I_CS"/>
</dbReference>
<comment type="function">
    <text evidence="2">Is required not only for elongation of protein synthesis but also for the initiation of all mRNA translation through initiator tRNA(fMet) aminoacylation.</text>
</comment>
<dbReference type="Gene3D" id="1.10.730.10">
    <property type="entry name" value="Isoleucyl-tRNA Synthetase, Domain 1"/>
    <property type="match status" value="1"/>
</dbReference>
<dbReference type="CDD" id="cd07957">
    <property type="entry name" value="Anticodon_Ia_Met"/>
    <property type="match status" value="1"/>
</dbReference>
<keyword evidence="20" id="KW-1185">Reference proteome</keyword>
<comment type="caution">
    <text evidence="19">The sequence shown here is derived from an EMBL/GenBank/DDBJ whole genome shotgun (WGS) entry which is preliminary data.</text>
</comment>
<keyword evidence="11 15" id="KW-0067">ATP-binding</keyword>
<feature type="domain" description="Methionyl/Leucyl tRNA synthetase" evidence="17">
    <location>
        <begin position="161"/>
        <end position="373"/>
    </location>
</feature>
<dbReference type="EC" id="6.1.1.10" evidence="4"/>
<keyword evidence="9 15" id="KW-0547">Nucleotide-binding</keyword>
<evidence type="ECO:0000256" key="7">
    <source>
        <dbReference type="ARBA" id="ARBA00022598"/>
    </source>
</evidence>
<keyword evidence="13 15" id="KW-0030">Aminoacyl-tRNA synthetase</keyword>
<keyword evidence="8" id="KW-0479">Metal-binding</keyword>
<keyword evidence="12 15" id="KW-0648">Protein biosynthesis</keyword>
<evidence type="ECO:0000256" key="8">
    <source>
        <dbReference type="ARBA" id="ARBA00022723"/>
    </source>
</evidence>
<dbReference type="NCBIfam" id="NF008900">
    <property type="entry name" value="PRK12267.1"/>
    <property type="match status" value="1"/>
</dbReference>
<dbReference type="Proteomes" id="UP001519887">
    <property type="component" value="Unassembled WGS sequence"/>
</dbReference>
<keyword evidence="6" id="KW-0963">Cytoplasm</keyword>
<evidence type="ECO:0000256" key="3">
    <source>
        <dbReference type="ARBA" id="ARBA00004496"/>
    </source>
</evidence>
<comment type="subcellular location">
    <subcellularLocation>
        <location evidence="3">Cytoplasm</location>
    </subcellularLocation>
</comment>
<evidence type="ECO:0000256" key="11">
    <source>
        <dbReference type="ARBA" id="ARBA00022840"/>
    </source>
</evidence>
<feature type="non-terminal residue" evidence="19">
    <location>
        <position position="534"/>
    </location>
</feature>
<evidence type="ECO:0000313" key="20">
    <source>
        <dbReference type="Proteomes" id="UP001519887"/>
    </source>
</evidence>
<dbReference type="InterPro" id="IPR009080">
    <property type="entry name" value="tRNAsynth_Ia_anticodon-bd"/>
</dbReference>
<dbReference type="InterPro" id="IPR041872">
    <property type="entry name" value="Anticodon_Met"/>
</dbReference>
<keyword evidence="7 15" id="KW-0436">Ligase</keyword>
<dbReference type="InterPro" id="IPR033911">
    <property type="entry name" value="MetRS_core"/>
</dbReference>
<dbReference type="InterPro" id="IPR015413">
    <property type="entry name" value="Methionyl/Leucyl_tRNA_Synth"/>
</dbReference>
<gene>
    <name evidence="19" type="primary">metG</name>
    <name evidence="19" type="ORF">K0U00_23645</name>
</gene>
<dbReference type="Pfam" id="PF19303">
    <property type="entry name" value="Anticodon_3"/>
    <property type="match status" value="1"/>
</dbReference>
<dbReference type="SUPFAM" id="SSF47323">
    <property type="entry name" value="Anticodon-binding domain of a subclass of class I aminoacyl-tRNA synthetases"/>
    <property type="match status" value="1"/>
</dbReference>
<dbReference type="Gene3D" id="2.170.220.10">
    <property type="match status" value="1"/>
</dbReference>
<dbReference type="PANTHER" id="PTHR43326">
    <property type="entry name" value="METHIONYL-TRNA SYNTHETASE"/>
    <property type="match status" value="1"/>
</dbReference>
<dbReference type="InterPro" id="IPR014729">
    <property type="entry name" value="Rossmann-like_a/b/a_fold"/>
</dbReference>
<sequence length="534" mass="61404">MKQIYKEVIQMSEANKTFYITTPIYYPSDKLHIGHAYTTVAGDAIARYKRLRGYDVWYLTGTDEHGQKIERKAQEKGKSPQQFVDDIVVTIKDLWKKLDISNDDFIRTTDERHKVVVEEVFDKLLKQGDIYKGMYEGWYCTPCESFFLERQLVDGKCPDCGRPVELVKEESYFFKMSNYVDRLLVYYEANPDFIQPESRKNEMINNFIKPGLEDLAVSRTTYDWGIKVKGNPKHVIYVWIDALLNYVTALGYLTPDSSKFEKYWPADVHLMSKEIVRFHTIYWPIILMALDLPLPKKVFAHGWLLMKDGKMSKSKGNVVDPVTLIDRYGLDALRYYLLREVPFGADGTFTPEGFVERINFDLANDLGNLLNRTVAMIEKYFDGEIPGYEGNVTAFDASLSDLAAATVDQVEATIERMEFSVALSSIWQFVSRTNKYIDETQPWALAKNPDKRSELASVMHHLAESLRIISILLQPFLTNSPIEIRRQLGIEDGTLTEWDSTRQFGLLPRGTRVRKAGPIFPRLDAAEETAFIAA</sequence>
<evidence type="ECO:0000256" key="1">
    <source>
        <dbReference type="ARBA" id="ARBA00001947"/>
    </source>
</evidence>
<evidence type="ECO:0000259" key="18">
    <source>
        <dbReference type="Pfam" id="PF19303"/>
    </source>
</evidence>
<organism evidence="19 20">
    <name type="scientific">Paenibacillus sepulcri</name>
    <dbReference type="NCBI Taxonomy" id="359917"/>
    <lineage>
        <taxon>Bacteria</taxon>
        <taxon>Bacillati</taxon>
        <taxon>Bacillota</taxon>
        <taxon>Bacilli</taxon>
        <taxon>Bacillales</taxon>
        <taxon>Paenibacillaceae</taxon>
        <taxon>Paenibacillus</taxon>
    </lineage>
</organism>
<keyword evidence="10" id="KW-0862">Zinc</keyword>
<dbReference type="SUPFAM" id="SSF52374">
    <property type="entry name" value="Nucleotidylyl transferase"/>
    <property type="match status" value="1"/>
</dbReference>
<evidence type="ECO:0000256" key="13">
    <source>
        <dbReference type="ARBA" id="ARBA00023146"/>
    </source>
</evidence>
<evidence type="ECO:0000256" key="4">
    <source>
        <dbReference type="ARBA" id="ARBA00012838"/>
    </source>
</evidence>